<dbReference type="Proteomes" id="UP000027222">
    <property type="component" value="Unassembled WGS sequence"/>
</dbReference>
<feature type="region of interest" description="Disordered" evidence="1">
    <location>
        <begin position="19"/>
        <end position="60"/>
    </location>
</feature>
<protein>
    <submittedName>
        <fullName evidence="2">Uncharacterized protein</fullName>
    </submittedName>
</protein>
<evidence type="ECO:0000256" key="1">
    <source>
        <dbReference type="SAM" id="MobiDB-lite"/>
    </source>
</evidence>
<dbReference type="EMBL" id="KL142400">
    <property type="protein sequence ID" value="KDR69759.1"/>
    <property type="molecule type" value="Genomic_DNA"/>
</dbReference>
<keyword evidence="3" id="KW-1185">Reference proteome</keyword>
<accession>A0A067SPX9</accession>
<name>A0A067SPX9_GALM3</name>
<proteinExistence type="predicted"/>
<dbReference type="HOGENOM" id="CLU_2638227_0_0_1"/>
<organism evidence="2 3">
    <name type="scientific">Galerina marginata (strain CBS 339.88)</name>
    <dbReference type="NCBI Taxonomy" id="685588"/>
    <lineage>
        <taxon>Eukaryota</taxon>
        <taxon>Fungi</taxon>
        <taxon>Dikarya</taxon>
        <taxon>Basidiomycota</taxon>
        <taxon>Agaricomycotina</taxon>
        <taxon>Agaricomycetes</taxon>
        <taxon>Agaricomycetidae</taxon>
        <taxon>Agaricales</taxon>
        <taxon>Agaricineae</taxon>
        <taxon>Strophariaceae</taxon>
        <taxon>Galerina</taxon>
    </lineage>
</organism>
<gene>
    <name evidence="2" type="ORF">GALMADRAFT_255543</name>
</gene>
<reference evidence="3" key="1">
    <citation type="journal article" date="2014" name="Proc. Natl. Acad. Sci. U.S.A.">
        <title>Extensive sampling of basidiomycete genomes demonstrates inadequacy of the white-rot/brown-rot paradigm for wood decay fungi.</title>
        <authorList>
            <person name="Riley R."/>
            <person name="Salamov A.A."/>
            <person name="Brown D.W."/>
            <person name="Nagy L.G."/>
            <person name="Floudas D."/>
            <person name="Held B.W."/>
            <person name="Levasseur A."/>
            <person name="Lombard V."/>
            <person name="Morin E."/>
            <person name="Otillar R."/>
            <person name="Lindquist E.A."/>
            <person name="Sun H."/>
            <person name="LaButti K.M."/>
            <person name="Schmutz J."/>
            <person name="Jabbour D."/>
            <person name="Luo H."/>
            <person name="Baker S.E."/>
            <person name="Pisabarro A.G."/>
            <person name="Walton J.D."/>
            <person name="Blanchette R.A."/>
            <person name="Henrissat B."/>
            <person name="Martin F."/>
            <person name="Cullen D."/>
            <person name="Hibbett D.S."/>
            <person name="Grigoriev I.V."/>
        </authorList>
    </citation>
    <scope>NUCLEOTIDE SEQUENCE [LARGE SCALE GENOMIC DNA]</scope>
    <source>
        <strain evidence="3">CBS 339.88</strain>
    </source>
</reference>
<dbReference type="AlphaFoldDB" id="A0A067SPX9"/>
<feature type="compositionally biased region" description="Polar residues" evidence="1">
    <location>
        <begin position="34"/>
        <end position="44"/>
    </location>
</feature>
<evidence type="ECO:0000313" key="3">
    <source>
        <dbReference type="Proteomes" id="UP000027222"/>
    </source>
</evidence>
<evidence type="ECO:0000313" key="2">
    <source>
        <dbReference type="EMBL" id="KDR69759.1"/>
    </source>
</evidence>
<sequence>MARKVLGLILPSTRLYYTAGQDEDGLRTRGRGRNVSTSEPSQSHGQDRHPCPTPRSLLRSGRGLNSLSVWAVGRPST</sequence>